<dbReference type="PANTHER" id="PTHR13859:SF11">
    <property type="entry name" value="GRUNGE, ISOFORM J"/>
    <property type="match status" value="1"/>
</dbReference>
<dbReference type="AlphaFoldDB" id="A0A7R9IIW2"/>
<comment type="subcellular location">
    <subcellularLocation>
        <location evidence="1">Nucleus</location>
    </subcellularLocation>
</comment>
<keyword evidence="4" id="KW-0539">Nucleus</keyword>
<dbReference type="EMBL" id="OE002731">
    <property type="protein sequence ID" value="CAD7459216.1"/>
    <property type="molecule type" value="Genomic_DNA"/>
</dbReference>
<keyword evidence="2" id="KW-0805">Transcription regulation</keyword>
<evidence type="ECO:0000256" key="5">
    <source>
        <dbReference type="SAM" id="MobiDB-lite"/>
    </source>
</evidence>
<feature type="region of interest" description="Disordered" evidence="5">
    <location>
        <begin position="23"/>
        <end position="83"/>
    </location>
</feature>
<dbReference type="GO" id="GO:0043565">
    <property type="term" value="F:sequence-specific DNA binding"/>
    <property type="evidence" value="ECO:0007669"/>
    <property type="project" value="InterPro"/>
</dbReference>
<accession>A0A7R9IIW2</accession>
<dbReference type="GO" id="GO:0003714">
    <property type="term" value="F:transcription corepressor activity"/>
    <property type="evidence" value="ECO:0007669"/>
    <property type="project" value="TreeGrafter"/>
</dbReference>
<gene>
    <name evidence="7" type="ORF">TTEB3V08_LOCUS7181</name>
</gene>
<dbReference type="PANTHER" id="PTHR13859">
    <property type="entry name" value="ATROPHIN-RELATED"/>
    <property type="match status" value="1"/>
</dbReference>
<dbReference type="GO" id="GO:0005634">
    <property type="term" value="C:nucleus"/>
    <property type="evidence" value="ECO:0007669"/>
    <property type="project" value="UniProtKB-SubCell"/>
</dbReference>
<protein>
    <recommendedName>
        <fullName evidence="6">GATA-type domain-containing protein</fullName>
    </recommendedName>
</protein>
<reference evidence="7" key="1">
    <citation type="submission" date="2020-11" db="EMBL/GenBank/DDBJ databases">
        <authorList>
            <person name="Tran Van P."/>
        </authorList>
    </citation>
    <scope>NUCLEOTIDE SEQUENCE</scope>
</reference>
<feature type="compositionally biased region" description="Basic residues" evidence="5">
    <location>
        <begin position="27"/>
        <end position="43"/>
    </location>
</feature>
<name>A0A7R9IIW2_9NEOP</name>
<evidence type="ECO:0000256" key="3">
    <source>
        <dbReference type="ARBA" id="ARBA00023163"/>
    </source>
</evidence>
<sequence>MNLNILLQPELVEFYYLWKKTPGANHNRPHRRRRPGSLRRIRNTRNTNRGQPKEIDVYSSPREGSSGSEDENSEDDSDSRDPVNYRCQHCYVNCARDSQTGKDRLCTDCLTHLKKYGELPQVQSNSARGDAPYLFRPVQTESSDQSTGRMRTRFRTKEKLVVYSSPEM</sequence>
<organism evidence="7">
    <name type="scientific">Timema tahoe</name>
    <dbReference type="NCBI Taxonomy" id="61484"/>
    <lineage>
        <taxon>Eukaryota</taxon>
        <taxon>Metazoa</taxon>
        <taxon>Ecdysozoa</taxon>
        <taxon>Arthropoda</taxon>
        <taxon>Hexapoda</taxon>
        <taxon>Insecta</taxon>
        <taxon>Pterygota</taxon>
        <taxon>Neoptera</taxon>
        <taxon>Polyneoptera</taxon>
        <taxon>Phasmatodea</taxon>
        <taxon>Timematodea</taxon>
        <taxon>Timematoidea</taxon>
        <taxon>Timematidae</taxon>
        <taxon>Timema</taxon>
    </lineage>
</organism>
<feature type="domain" description="GATA-type" evidence="6">
    <location>
        <begin position="81"/>
        <end position="129"/>
    </location>
</feature>
<evidence type="ECO:0000313" key="7">
    <source>
        <dbReference type="EMBL" id="CAD7459216.1"/>
    </source>
</evidence>
<dbReference type="InterPro" id="IPR000679">
    <property type="entry name" value="Znf_GATA"/>
</dbReference>
<feature type="region of interest" description="Disordered" evidence="5">
    <location>
        <begin position="123"/>
        <end position="154"/>
    </location>
</feature>
<dbReference type="SMART" id="SM00401">
    <property type="entry name" value="ZnF_GATA"/>
    <property type="match status" value="1"/>
</dbReference>
<evidence type="ECO:0000256" key="2">
    <source>
        <dbReference type="ARBA" id="ARBA00023015"/>
    </source>
</evidence>
<evidence type="ECO:0000256" key="4">
    <source>
        <dbReference type="ARBA" id="ARBA00023242"/>
    </source>
</evidence>
<keyword evidence="3" id="KW-0804">Transcription</keyword>
<evidence type="ECO:0000256" key="1">
    <source>
        <dbReference type="ARBA" id="ARBA00004123"/>
    </source>
</evidence>
<evidence type="ECO:0000259" key="6">
    <source>
        <dbReference type="SMART" id="SM00401"/>
    </source>
</evidence>
<proteinExistence type="predicted"/>
<feature type="compositionally biased region" description="Acidic residues" evidence="5">
    <location>
        <begin position="68"/>
        <end position="78"/>
    </location>
</feature>
<feature type="compositionally biased region" description="Polar residues" evidence="5">
    <location>
        <begin position="139"/>
        <end position="149"/>
    </location>
</feature>